<organism evidence="8 9">
    <name type="scientific">Vigna unguiculata</name>
    <name type="common">Cowpea</name>
    <dbReference type="NCBI Taxonomy" id="3917"/>
    <lineage>
        <taxon>Eukaryota</taxon>
        <taxon>Viridiplantae</taxon>
        <taxon>Streptophyta</taxon>
        <taxon>Embryophyta</taxon>
        <taxon>Tracheophyta</taxon>
        <taxon>Spermatophyta</taxon>
        <taxon>Magnoliopsida</taxon>
        <taxon>eudicotyledons</taxon>
        <taxon>Gunneridae</taxon>
        <taxon>Pentapetalae</taxon>
        <taxon>rosids</taxon>
        <taxon>fabids</taxon>
        <taxon>Fabales</taxon>
        <taxon>Fabaceae</taxon>
        <taxon>Papilionoideae</taxon>
        <taxon>50 kb inversion clade</taxon>
        <taxon>NPAAA clade</taxon>
        <taxon>indigoferoid/millettioid clade</taxon>
        <taxon>Phaseoleae</taxon>
        <taxon>Vigna</taxon>
    </lineage>
</organism>
<keyword evidence="6" id="KW-0067">ATP-binding</keyword>
<dbReference type="EMBL" id="CP039347">
    <property type="protein sequence ID" value="QCD87336.1"/>
    <property type="molecule type" value="Genomic_DNA"/>
</dbReference>
<feature type="domain" description="Protein kinase" evidence="7">
    <location>
        <begin position="1"/>
        <end position="124"/>
    </location>
</feature>
<dbReference type="InterPro" id="IPR000719">
    <property type="entry name" value="Prot_kinase_dom"/>
</dbReference>
<dbReference type="Pfam" id="PF00069">
    <property type="entry name" value="Pkinase"/>
    <property type="match status" value="1"/>
</dbReference>
<keyword evidence="2" id="KW-0723">Serine/threonine-protein kinase</keyword>
<evidence type="ECO:0000313" key="8">
    <source>
        <dbReference type="EMBL" id="QCD87336.1"/>
    </source>
</evidence>
<evidence type="ECO:0000256" key="6">
    <source>
        <dbReference type="ARBA" id="ARBA00022840"/>
    </source>
</evidence>
<evidence type="ECO:0000256" key="3">
    <source>
        <dbReference type="ARBA" id="ARBA00022679"/>
    </source>
</evidence>
<evidence type="ECO:0000256" key="2">
    <source>
        <dbReference type="ARBA" id="ARBA00022527"/>
    </source>
</evidence>
<dbReference type="InterPro" id="IPR050205">
    <property type="entry name" value="CDPK_Ser/Thr_kinases"/>
</dbReference>
<sequence length="124" mass="14091">MAVPKTFTSMHLVTFCNSNIAKPLFLAPPVHPNILKPFDLAHSLFFLLSHVCFTRAVAAGNILEFRGAYEDRNHVHLVMELCSRGELFDRIIVKGNYSEREAATVMRQIVNVVHVCHFMGVMHR</sequence>
<accession>A0A4D6LG04</accession>
<evidence type="ECO:0000256" key="1">
    <source>
        <dbReference type="ARBA" id="ARBA00005354"/>
    </source>
</evidence>
<dbReference type="GO" id="GO:0005524">
    <property type="term" value="F:ATP binding"/>
    <property type="evidence" value="ECO:0007669"/>
    <property type="project" value="UniProtKB-KW"/>
</dbReference>
<dbReference type="GO" id="GO:0004674">
    <property type="term" value="F:protein serine/threonine kinase activity"/>
    <property type="evidence" value="ECO:0007669"/>
    <property type="project" value="UniProtKB-KW"/>
</dbReference>
<dbReference type="PANTHER" id="PTHR24349">
    <property type="entry name" value="SERINE/THREONINE-PROTEIN KINASE"/>
    <property type="match status" value="1"/>
</dbReference>
<keyword evidence="5 8" id="KW-0418">Kinase</keyword>
<dbReference type="Gene3D" id="1.10.510.10">
    <property type="entry name" value="Transferase(Phosphotransferase) domain 1"/>
    <property type="match status" value="1"/>
</dbReference>
<dbReference type="Proteomes" id="UP000501690">
    <property type="component" value="Linkage Group LG3"/>
</dbReference>
<keyword evidence="4" id="KW-0547">Nucleotide-binding</keyword>
<dbReference type="Gene3D" id="3.30.200.20">
    <property type="entry name" value="Phosphorylase Kinase, domain 1"/>
    <property type="match status" value="1"/>
</dbReference>
<name>A0A4D6LG04_VIGUN</name>
<evidence type="ECO:0000313" key="9">
    <source>
        <dbReference type="Proteomes" id="UP000501690"/>
    </source>
</evidence>
<comment type="similarity">
    <text evidence="1">Belongs to the protein kinase superfamily. CAMK Ser/Thr protein kinase family. CaMK subfamily.</text>
</comment>
<evidence type="ECO:0000256" key="4">
    <source>
        <dbReference type="ARBA" id="ARBA00022741"/>
    </source>
</evidence>
<reference evidence="8 9" key="1">
    <citation type="submission" date="2019-04" db="EMBL/GenBank/DDBJ databases">
        <title>An improved genome assembly and genetic linkage map for asparagus bean, Vigna unguiculata ssp. sesquipedialis.</title>
        <authorList>
            <person name="Xia Q."/>
            <person name="Zhang R."/>
            <person name="Dong Y."/>
        </authorList>
    </citation>
    <scope>NUCLEOTIDE SEQUENCE [LARGE SCALE GENOMIC DNA]</scope>
    <source>
        <tissue evidence="8">Leaf</tissue>
    </source>
</reference>
<keyword evidence="3" id="KW-0808">Transferase</keyword>
<evidence type="ECO:0000256" key="5">
    <source>
        <dbReference type="ARBA" id="ARBA00022777"/>
    </source>
</evidence>
<dbReference type="PROSITE" id="PS50011">
    <property type="entry name" value="PROTEIN_KINASE_DOM"/>
    <property type="match status" value="1"/>
</dbReference>
<proteinExistence type="inferred from homology"/>
<dbReference type="SUPFAM" id="SSF56112">
    <property type="entry name" value="Protein kinase-like (PK-like)"/>
    <property type="match status" value="1"/>
</dbReference>
<keyword evidence="9" id="KW-1185">Reference proteome</keyword>
<dbReference type="AlphaFoldDB" id="A0A4D6LG04"/>
<gene>
    <name evidence="8" type="ORF">DEO72_LG3g1870</name>
</gene>
<evidence type="ECO:0000259" key="7">
    <source>
        <dbReference type="PROSITE" id="PS50011"/>
    </source>
</evidence>
<protein>
    <submittedName>
        <fullName evidence="8">Calcium-dependent protein kinase</fullName>
    </submittedName>
</protein>
<dbReference type="InterPro" id="IPR011009">
    <property type="entry name" value="Kinase-like_dom_sf"/>
</dbReference>